<evidence type="ECO:0000313" key="1">
    <source>
        <dbReference type="EMBL" id="KAH8000521.1"/>
    </source>
</evidence>
<reference evidence="1" key="1">
    <citation type="submission" date="2021-08" db="EMBL/GenBank/DDBJ databases">
        <title>The first chromosome-level gecko genome reveals the dynamic sex chromosomes of Neotropical dwarf geckos (Sphaerodactylidae: Sphaerodactylus).</title>
        <authorList>
            <person name="Pinto B.J."/>
            <person name="Keating S.E."/>
            <person name="Gamble T."/>
        </authorList>
    </citation>
    <scope>NUCLEOTIDE SEQUENCE</scope>
    <source>
        <strain evidence="1">TG3544</strain>
    </source>
</reference>
<gene>
    <name evidence="1" type="ORF">K3G42_025946</name>
</gene>
<proteinExistence type="predicted"/>
<sequence>MELNLKHDGWDDLFSFLTTPQCTEKDVTRIIVHQILQVGKSEMASDVNPVVFQAVNTVVFHRIPASMLCMSDRQGIAPCLQQRRESSDMLNFQTPNFCNG</sequence>
<organism evidence="1 2">
    <name type="scientific">Sphaerodactylus townsendi</name>
    <dbReference type="NCBI Taxonomy" id="933632"/>
    <lineage>
        <taxon>Eukaryota</taxon>
        <taxon>Metazoa</taxon>
        <taxon>Chordata</taxon>
        <taxon>Craniata</taxon>
        <taxon>Vertebrata</taxon>
        <taxon>Euteleostomi</taxon>
        <taxon>Lepidosauria</taxon>
        <taxon>Squamata</taxon>
        <taxon>Bifurcata</taxon>
        <taxon>Gekkota</taxon>
        <taxon>Sphaerodactylidae</taxon>
        <taxon>Sphaerodactylus</taxon>
    </lineage>
</organism>
<dbReference type="EMBL" id="CM037618">
    <property type="protein sequence ID" value="KAH8000521.1"/>
    <property type="molecule type" value="Genomic_DNA"/>
</dbReference>
<evidence type="ECO:0000313" key="2">
    <source>
        <dbReference type="Proteomes" id="UP000827872"/>
    </source>
</evidence>
<dbReference type="Proteomes" id="UP000827872">
    <property type="component" value="Linkage Group LG05"/>
</dbReference>
<protein>
    <submittedName>
        <fullName evidence="1">Uncharacterized protein</fullName>
    </submittedName>
</protein>
<name>A0ACB8F6G9_9SAUR</name>
<keyword evidence="2" id="KW-1185">Reference proteome</keyword>
<comment type="caution">
    <text evidence="1">The sequence shown here is derived from an EMBL/GenBank/DDBJ whole genome shotgun (WGS) entry which is preliminary data.</text>
</comment>
<accession>A0ACB8F6G9</accession>